<feature type="region of interest" description="Disordered" evidence="1">
    <location>
        <begin position="29"/>
        <end position="71"/>
    </location>
</feature>
<protein>
    <submittedName>
        <fullName evidence="3">Extracellular solute-binding protein</fullName>
    </submittedName>
</protein>
<keyword evidence="4" id="KW-1185">Reference proteome</keyword>
<organism evidence="3 4">
    <name type="scientific">Paenibacillus antri</name>
    <dbReference type="NCBI Taxonomy" id="2582848"/>
    <lineage>
        <taxon>Bacteria</taxon>
        <taxon>Bacillati</taxon>
        <taxon>Bacillota</taxon>
        <taxon>Bacilli</taxon>
        <taxon>Bacillales</taxon>
        <taxon>Paenibacillaceae</taxon>
        <taxon>Paenibacillus</taxon>
    </lineage>
</organism>
<name>A0A5R9GFR1_9BACL</name>
<dbReference type="PROSITE" id="PS51257">
    <property type="entry name" value="PROKAR_LIPOPROTEIN"/>
    <property type="match status" value="1"/>
</dbReference>
<dbReference type="Proteomes" id="UP000309676">
    <property type="component" value="Unassembled WGS sequence"/>
</dbReference>
<accession>A0A5R9GFR1</accession>
<evidence type="ECO:0000313" key="4">
    <source>
        <dbReference type="Proteomes" id="UP000309676"/>
    </source>
</evidence>
<reference evidence="3 4" key="1">
    <citation type="submission" date="2019-05" db="EMBL/GenBank/DDBJ databases">
        <authorList>
            <person name="Narsing Rao M.P."/>
            <person name="Li W.J."/>
        </authorList>
    </citation>
    <scope>NUCLEOTIDE SEQUENCE [LARGE SCALE GENOMIC DNA]</scope>
    <source>
        <strain evidence="3 4">SYSU_K30003</strain>
    </source>
</reference>
<dbReference type="AlphaFoldDB" id="A0A5R9GFR1"/>
<dbReference type="SUPFAM" id="SSF53850">
    <property type="entry name" value="Periplasmic binding protein-like II"/>
    <property type="match status" value="1"/>
</dbReference>
<dbReference type="InterPro" id="IPR006059">
    <property type="entry name" value="SBP"/>
</dbReference>
<evidence type="ECO:0000313" key="3">
    <source>
        <dbReference type="EMBL" id="TLS54029.1"/>
    </source>
</evidence>
<dbReference type="EMBL" id="VCIW01000001">
    <property type="protein sequence ID" value="TLS54029.1"/>
    <property type="molecule type" value="Genomic_DNA"/>
</dbReference>
<dbReference type="Gene3D" id="3.40.190.10">
    <property type="entry name" value="Periplasmic binding protein-like II"/>
    <property type="match status" value="2"/>
</dbReference>
<sequence length="576" mass="63408">MASRIRKTFLLAMVVLLVSITMIACTGGSSSPAATDDPPPASGTPKTDDAGTAAPETEPAGLPTSGGKYDPPVTITTVKRLAGAAEFKNGETAEDNVHYRWAKDALGIEIKNLWSVKDTNGAYATKLKLALSSNEEMPDVLFASGAEAQMLIDSGKFMEVGELFDKYAGDTWKKAMNEDPTVWYEFTRDGKRYGIPNLDYDYNNDPVLWVRADWMRKLNLGEPTNLDEYEKMLDAFANGDPDGDGQKNTFGVSTGLKSSYGDSFGLGWVFGAYGSMPSFWLKQDDGTIAYGSVLPQIKQGLQKLKDWVQKGYIPQEAGIWDASKAGSFMSAGSAGTFAGPYWSEAWPMGDLNKNNPDAELTTFTLPVGPDGKSMHYGRHPYNGALFINKDMKNPEIFFTYANYMFDNVADPKPGSEFENGWAKGYDWDIVDGEVTYDLTKIPGGGVRVFFYGLLDQGPRIPSQNVQALVKIAASGKPETPYEKIWGGFVPPIELESATDVWNSRQFSVKNAFTGGTTPTMESKWDYLSKLELETYSKIIFGNEPVDAFDAFVEEWYAQGGEEITKEVNDWYRSVAQ</sequence>
<dbReference type="Pfam" id="PF01547">
    <property type="entry name" value="SBP_bac_1"/>
    <property type="match status" value="1"/>
</dbReference>
<dbReference type="OrthoDB" id="9787283at2"/>
<proteinExistence type="predicted"/>
<gene>
    <name evidence="3" type="ORF">FE782_01375</name>
</gene>
<evidence type="ECO:0000256" key="2">
    <source>
        <dbReference type="SAM" id="SignalP"/>
    </source>
</evidence>
<evidence type="ECO:0000256" key="1">
    <source>
        <dbReference type="SAM" id="MobiDB-lite"/>
    </source>
</evidence>
<feature type="signal peptide" evidence="2">
    <location>
        <begin position="1"/>
        <end position="24"/>
    </location>
</feature>
<feature type="chain" id="PRO_5038643165" evidence="2">
    <location>
        <begin position="25"/>
        <end position="576"/>
    </location>
</feature>
<comment type="caution">
    <text evidence="3">The sequence shown here is derived from an EMBL/GenBank/DDBJ whole genome shotgun (WGS) entry which is preliminary data.</text>
</comment>
<dbReference type="RefSeq" id="WP_138191736.1">
    <property type="nucleotide sequence ID" value="NZ_VCIW01000001.1"/>
</dbReference>
<keyword evidence="2" id="KW-0732">Signal</keyword>